<dbReference type="AlphaFoldDB" id="A0A388TIY1"/>
<evidence type="ECO:0000256" key="3">
    <source>
        <dbReference type="ARBA" id="ARBA00013008"/>
    </source>
</evidence>
<dbReference type="Pfam" id="PF02729">
    <property type="entry name" value="OTCace_N"/>
    <property type="match status" value="1"/>
</dbReference>
<comment type="similarity">
    <text evidence="2">Belongs to the aspartate/ornithine carbamoyltransferase superfamily. ATCase family.</text>
</comment>
<feature type="domain" description="Aspartate/ornithine carbamoyltransferase carbamoyl-P binding" evidence="11">
    <location>
        <begin position="2"/>
        <end position="107"/>
    </location>
</feature>
<dbReference type="GO" id="GO:0005829">
    <property type="term" value="C:cytosol"/>
    <property type="evidence" value="ECO:0007669"/>
    <property type="project" value="TreeGrafter"/>
</dbReference>
<dbReference type="PANTHER" id="PTHR45753">
    <property type="entry name" value="ORNITHINE CARBAMOYLTRANSFERASE, MITOCHONDRIAL"/>
    <property type="match status" value="1"/>
</dbReference>
<comment type="function">
    <text evidence="6">Catalyzes the condensation of carbamoyl phosphate and aspartate to form carbamoyl aspartate and inorganic phosphate, the committed step in the de novo pyrimidine nucleotide biosynthesis pathway.</text>
</comment>
<dbReference type="Pfam" id="PF00185">
    <property type="entry name" value="OTCace"/>
    <property type="match status" value="1"/>
</dbReference>
<dbReference type="Proteomes" id="UP000275925">
    <property type="component" value="Unassembled WGS sequence"/>
</dbReference>
<evidence type="ECO:0000313" key="13">
    <source>
        <dbReference type="Proteomes" id="UP000275925"/>
    </source>
</evidence>
<evidence type="ECO:0000259" key="10">
    <source>
        <dbReference type="Pfam" id="PF00185"/>
    </source>
</evidence>
<dbReference type="InterPro" id="IPR002082">
    <property type="entry name" value="Asp_carbamoyltransf"/>
</dbReference>
<sequence length="266" mass="28936">MQDKTLLTLFYEPSTRTLTSFNVAAGRLGGRIHNVSVSASSVQKGETLIDTVRNLEVMDFSAIVLRHSHGGAPQLAAVNTAKPVINAGDGFNEHPTQALLDIMTMQQYKGSLQNKKVVIVGDIAHSRVARSNIWGLNTLGAQVTVCGPATLIPKGIEDFGVTVEHDLGRALVDADFVNVLRMQHERQADKNFIPSKREYHRLFGINEKRLAKARPDLLVLHPGPINRSVEISTPIADGRQNVILEQVINGIAIRMAVLNLLMGGAS</sequence>
<dbReference type="PRINTS" id="PR00101">
    <property type="entry name" value="ATCASE"/>
</dbReference>
<dbReference type="PROSITE" id="PS00097">
    <property type="entry name" value="CARBAMOYLTRANSFERASE"/>
    <property type="match status" value="1"/>
</dbReference>
<keyword evidence="4 9" id="KW-0808">Transferase</keyword>
<dbReference type="NCBIfam" id="TIGR00670">
    <property type="entry name" value="asp_carb_tr"/>
    <property type="match status" value="1"/>
</dbReference>
<accession>A0A388TIY1</accession>
<dbReference type="GO" id="GO:0004070">
    <property type="term" value="F:aspartate carbamoyltransferase activity"/>
    <property type="evidence" value="ECO:0007669"/>
    <property type="project" value="UniProtKB-UniRule"/>
</dbReference>
<evidence type="ECO:0000256" key="2">
    <source>
        <dbReference type="ARBA" id="ARBA00008896"/>
    </source>
</evidence>
<dbReference type="InterPro" id="IPR006130">
    <property type="entry name" value="Asp/Orn_carbamoylTrfase"/>
</dbReference>
<evidence type="ECO:0000256" key="4">
    <source>
        <dbReference type="ARBA" id="ARBA00022679"/>
    </source>
</evidence>
<dbReference type="Gene3D" id="3.40.50.1370">
    <property type="entry name" value="Aspartate/ornithine carbamoyltransferase"/>
    <property type="match status" value="2"/>
</dbReference>
<protein>
    <recommendedName>
        <fullName evidence="3 8">Aspartate carbamoyltransferase</fullName>
        <ecNumber evidence="3 8">2.1.3.2</ecNumber>
    </recommendedName>
</protein>
<dbReference type="UniPathway" id="UPA00070">
    <property type="reaction ID" value="UER00116"/>
</dbReference>
<dbReference type="GO" id="GO:0006520">
    <property type="term" value="P:amino acid metabolic process"/>
    <property type="evidence" value="ECO:0007669"/>
    <property type="project" value="InterPro"/>
</dbReference>
<dbReference type="InterPro" id="IPR036901">
    <property type="entry name" value="Asp/Orn_carbamoylTrfase_sf"/>
</dbReference>
<proteinExistence type="inferred from homology"/>
<evidence type="ECO:0000256" key="7">
    <source>
        <dbReference type="ARBA" id="ARBA00048859"/>
    </source>
</evidence>
<dbReference type="InterPro" id="IPR006131">
    <property type="entry name" value="Asp_carbamoyltransf_Asp/Orn-bd"/>
</dbReference>
<keyword evidence="5" id="KW-0665">Pyrimidine biosynthesis</keyword>
<feature type="domain" description="Aspartate/ornithine carbamoyltransferase Asp/Orn-binding" evidence="10">
    <location>
        <begin position="114"/>
        <end position="260"/>
    </location>
</feature>
<evidence type="ECO:0000256" key="8">
    <source>
        <dbReference type="NCBIfam" id="TIGR00670"/>
    </source>
</evidence>
<keyword evidence="13" id="KW-1185">Reference proteome</keyword>
<dbReference type="EMBL" id="BGZO01000152">
    <property type="protein sequence ID" value="GBR77240.1"/>
    <property type="molecule type" value="Genomic_DNA"/>
</dbReference>
<evidence type="ECO:0000256" key="6">
    <source>
        <dbReference type="ARBA" id="ARBA00043884"/>
    </source>
</evidence>
<dbReference type="GO" id="GO:0044205">
    <property type="term" value="P:'de novo' UMP biosynthetic process"/>
    <property type="evidence" value="ECO:0007669"/>
    <property type="project" value="UniProtKB-UniPathway"/>
</dbReference>
<dbReference type="GO" id="GO:0016597">
    <property type="term" value="F:amino acid binding"/>
    <property type="evidence" value="ECO:0007669"/>
    <property type="project" value="InterPro"/>
</dbReference>
<comment type="caution">
    <text evidence="12">The sequence shown here is derived from an EMBL/GenBank/DDBJ whole genome shotgun (WGS) entry which is preliminary data.</text>
</comment>
<dbReference type="PANTHER" id="PTHR45753:SF6">
    <property type="entry name" value="ASPARTATE CARBAMOYLTRANSFERASE"/>
    <property type="match status" value="1"/>
</dbReference>
<dbReference type="FunFam" id="3.40.50.1370:FF:000007">
    <property type="entry name" value="Aspartate carbamoyltransferase"/>
    <property type="match status" value="1"/>
</dbReference>
<comment type="catalytic activity">
    <reaction evidence="7">
        <text>carbamoyl phosphate + L-aspartate = N-carbamoyl-L-aspartate + phosphate + H(+)</text>
        <dbReference type="Rhea" id="RHEA:20013"/>
        <dbReference type="ChEBI" id="CHEBI:15378"/>
        <dbReference type="ChEBI" id="CHEBI:29991"/>
        <dbReference type="ChEBI" id="CHEBI:32814"/>
        <dbReference type="ChEBI" id="CHEBI:43474"/>
        <dbReference type="ChEBI" id="CHEBI:58228"/>
        <dbReference type="EC" id="2.1.3.2"/>
    </reaction>
</comment>
<name>A0A388TIY1_9BACT</name>
<evidence type="ECO:0000256" key="1">
    <source>
        <dbReference type="ARBA" id="ARBA00004852"/>
    </source>
</evidence>
<evidence type="ECO:0000313" key="12">
    <source>
        <dbReference type="EMBL" id="GBR77240.1"/>
    </source>
</evidence>
<comment type="pathway">
    <text evidence="1">Pyrimidine metabolism; UMP biosynthesis via de novo pathway; (S)-dihydroorotate from bicarbonate: step 2/3.</text>
</comment>
<dbReference type="EC" id="2.1.3.2" evidence="3 8"/>
<dbReference type="GO" id="GO:0006207">
    <property type="term" value="P:'de novo' pyrimidine nucleobase biosynthetic process"/>
    <property type="evidence" value="ECO:0007669"/>
    <property type="project" value="InterPro"/>
</dbReference>
<evidence type="ECO:0000256" key="9">
    <source>
        <dbReference type="RuleBase" id="RU003634"/>
    </source>
</evidence>
<organism evidence="12 13">
    <name type="scientific">Candidatus Termititenax persephonae</name>
    <dbReference type="NCBI Taxonomy" id="2218525"/>
    <lineage>
        <taxon>Bacteria</taxon>
        <taxon>Bacillati</taxon>
        <taxon>Candidatus Margulisiibacteriota</taxon>
        <taxon>Candidatus Termititenacia</taxon>
        <taxon>Candidatus Termititenacales</taxon>
        <taxon>Candidatus Termititenacaceae</taxon>
        <taxon>Candidatus Termititenax</taxon>
    </lineage>
</organism>
<evidence type="ECO:0000259" key="11">
    <source>
        <dbReference type="Pfam" id="PF02729"/>
    </source>
</evidence>
<gene>
    <name evidence="12" type="primary">pyrB</name>
    <name evidence="12" type="ORF">NO2_1654</name>
</gene>
<evidence type="ECO:0000256" key="5">
    <source>
        <dbReference type="ARBA" id="ARBA00022975"/>
    </source>
</evidence>
<dbReference type="PRINTS" id="PR00100">
    <property type="entry name" value="AOTCASE"/>
</dbReference>
<dbReference type="NCBIfam" id="NF002032">
    <property type="entry name" value="PRK00856.1"/>
    <property type="match status" value="1"/>
</dbReference>
<reference evidence="12 13" key="1">
    <citation type="journal article" date="2019" name="ISME J.">
        <title>Genome analyses of uncultured TG2/ZB3 bacteria in 'Margulisbacteria' specifically attached to ectosymbiotic spirochetes of protists in the termite gut.</title>
        <authorList>
            <person name="Utami Y.D."/>
            <person name="Kuwahara H."/>
            <person name="Igai K."/>
            <person name="Murakami T."/>
            <person name="Sugaya K."/>
            <person name="Morikawa T."/>
            <person name="Nagura Y."/>
            <person name="Yuki M."/>
            <person name="Deevong P."/>
            <person name="Inoue T."/>
            <person name="Kihara K."/>
            <person name="Lo N."/>
            <person name="Yamada A."/>
            <person name="Ohkuma M."/>
            <person name="Hongoh Y."/>
        </authorList>
    </citation>
    <scope>NUCLEOTIDE SEQUENCE [LARGE SCALE GENOMIC DNA]</scope>
    <source>
        <strain evidence="12">NkOx7-02</strain>
    </source>
</reference>
<dbReference type="SUPFAM" id="SSF53671">
    <property type="entry name" value="Aspartate/ornithine carbamoyltransferase"/>
    <property type="match status" value="1"/>
</dbReference>
<dbReference type="InterPro" id="IPR006132">
    <property type="entry name" value="Asp/Orn_carbamoyltranf_P-bd"/>
</dbReference>